<name>A0A9P0BF46_BRAAE</name>
<feature type="region of interest" description="Disordered" evidence="1">
    <location>
        <begin position="343"/>
        <end position="370"/>
    </location>
</feature>
<dbReference type="PANTHER" id="PTHR33480:SF1">
    <property type="entry name" value="TYR RECOMBINASE DOMAIN-CONTAINING PROTEIN"/>
    <property type="match status" value="1"/>
</dbReference>
<protein>
    <submittedName>
        <fullName evidence="2">Uncharacterized protein</fullName>
    </submittedName>
</protein>
<dbReference type="AlphaFoldDB" id="A0A9P0BF46"/>
<gene>
    <name evidence="2" type="ORF">MELIAE_LOCUS11977</name>
</gene>
<keyword evidence="3" id="KW-1185">Reference proteome</keyword>
<evidence type="ECO:0000313" key="2">
    <source>
        <dbReference type="EMBL" id="CAH0562970.1"/>
    </source>
</evidence>
<accession>A0A9P0BF46</accession>
<dbReference type="Proteomes" id="UP001154078">
    <property type="component" value="Chromosome 8"/>
</dbReference>
<dbReference type="EMBL" id="OV121139">
    <property type="protein sequence ID" value="CAH0562970.1"/>
    <property type="molecule type" value="Genomic_DNA"/>
</dbReference>
<feature type="non-terminal residue" evidence="2">
    <location>
        <position position="1"/>
    </location>
</feature>
<reference evidence="2" key="1">
    <citation type="submission" date="2021-12" db="EMBL/GenBank/DDBJ databases">
        <authorList>
            <person name="King R."/>
        </authorList>
    </citation>
    <scope>NUCLEOTIDE SEQUENCE</scope>
</reference>
<organism evidence="2 3">
    <name type="scientific">Brassicogethes aeneus</name>
    <name type="common">Rape pollen beetle</name>
    <name type="synonym">Meligethes aeneus</name>
    <dbReference type="NCBI Taxonomy" id="1431903"/>
    <lineage>
        <taxon>Eukaryota</taxon>
        <taxon>Metazoa</taxon>
        <taxon>Ecdysozoa</taxon>
        <taxon>Arthropoda</taxon>
        <taxon>Hexapoda</taxon>
        <taxon>Insecta</taxon>
        <taxon>Pterygota</taxon>
        <taxon>Neoptera</taxon>
        <taxon>Endopterygota</taxon>
        <taxon>Coleoptera</taxon>
        <taxon>Polyphaga</taxon>
        <taxon>Cucujiformia</taxon>
        <taxon>Nitidulidae</taxon>
        <taxon>Meligethinae</taxon>
        <taxon>Brassicogethes</taxon>
    </lineage>
</organism>
<proteinExistence type="predicted"/>
<evidence type="ECO:0000256" key="1">
    <source>
        <dbReference type="SAM" id="MobiDB-lite"/>
    </source>
</evidence>
<evidence type="ECO:0000313" key="3">
    <source>
        <dbReference type="Proteomes" id="UP001154078"/>
    </source>
</evidence>
<dbReference type="PANTHER" id="PTHR33480">
    <property type="entry name" value="SET DOMAIN-CONTAINING PROTEIN-RELATED"/>
    <property type="match status" value="1"/>
</dbReference>
<sequence>ITTAIFSPTVCNSFSLTVGSTTQKFTANSICQEHSTYRLPSFVFCGFIIKFDLFEELVFCVSSVRMDRKSIILKNALILTYLNIPKYESTKGLRVSEIDILLLNCHKLFIENKNKTVEINNYFTDNKTDNLFNKEPIIKNKVKDVYRDLIKEHDSPTNTLFQNNSLKASFYEDSGNDFISESEYLTSSVTDDLSSDISEEKKIQSFDYQAFSKGIYLNNKKDIKNRNKINESGELIFKSNNSTDNLFENKYLKPSFYENSDYILESKYLTSSVTDDDVSSVISEEIKIQSFDYEAVSKTIYLNNKKETKNRNNTNKSSKLISKNNNSIDNLFDKDLSKNLSESSESSLYEDSGDDYIPESEYLTSSDSDNLSPDGFDEEIKINNFNVVSEAIYIDKTKDRLNEVKKKFEKRDEIQIQEILAIKVGDKRRKFLFNKLRNEGNFLKGTTEENIVPVRKLTGFNSELPSSLSHLPCKYCRGFYKKEYLYKHVKTCPHNYDDKSTKCNAQSEGQSLFSAYVKDDILRKEVFPTMRADSISFAAKTDSLICAVARRYLRSHREKQFRLVASRKMRQLATLLIELKKKINVKNLMEALDPLNFDQIVECTKIISKFDSETETYGAPSLASNMATLIKDSIDVAYTLILKKNRGESPKTNRLKTLKDIITRKSLDEININLDIIEDDSEDENDEDQMNNDIVETQSIIHKINEFKKLALLSFQAVENGKSPQYKEIVAKMVKD</sequence>
<dbReference type="OrthoDB" id="8430171at2759"/>